<dbReference type="InterPro" id="IPR044094">
    <property type="entry name" value="AtsA-like_MBL-fold"/>
</dbReference>
<proteinExistence type="predicted"/>
<protein>
    <submittedName>
        <fullName evidence="4">Ribonuclease Z</fullName>
        <ecNumber evidence="4">3.1.26.11</ecNumber>
    </submittedName>
</protein>
<dbReference type="InterPro" id="IPR001279">
    <property type="entry name" value="Metallo-B-lactamas"/>
</dbReference>
<evidence type="ECO:0000259" key="3">
    <source>
        <dbReference type="SMART" id="SM00849"/>
    </source>
</evidence>
<evidence type="ECO:0000256" key="1">
    <source>
        <dbReference type="ARBA" id="ARBA00022759"/>
    </source>
</evidence>
<dbReference type="SMART" id="SM00849">
    <property type="entry name" value="Lactamase_B"/>
    <property type="match status" value="1"/>
</dbReference>
<dbReference type="PANTHER" id="PTHR46018:SF2">
    <property type="entry name" value="ZINC PHOSPHODIESTERASE ELAC PROTEIN 1"/>
    <property type="match status" value="1"/>
</dbReference>
<dbReference type="EMBL" id="CYYC01000027">
    <property type="protein sequence ID" value="CUN09060.1"/>
    <property type="molecule type" value="Genomic_DNA"/>
</dbReference>
<sequence>MKTKLVLLGTGTPNACPNANGPSSAVVVGDRAYIVDFGPGVVRQASAAYFNGIDALRPDLLTVAFCTHLHTDHTAGYPDLIFTPWVLERSVPLKVFGPKGMQHMTDHILNAYETDIDFRINGFEKANESGYRVEVTEIESGIIYKDDRVTVEAFPVSHGTLECYGYKFITPDKTIVITGDTAPLDIVAEKAKDCDILLHEVEYAAGISCREPKWQKYHREVHTLSTDLAQVAKKANPKLLVTYHRIYHMNIQDNRKNLAAEMAWRDEAILDEIREAGYEGYVVNGKDLDVF</sequence>
<keyword evidence="1" id="KW-0540">Nuclease</keyword>
<dbReference type="InterPro" id="IPR036866">
    <property type="entry name" value="RibonucZ/Hydroxyglut_hydro"/>
</dbReference>
<dbReference type="PANTHER" id="PTHR46018">
    <property type="entry name" value="ZINC PHOSPHODIESTERASE ELAC PROTEIN 1"/>
    <property type="match status" value="1"/>
</dbReference>
<dbReference type="SUPFAM" id="SSF56281">
    <property type="entry name" value="Metallo-hydrolase/oxidoreductase"/>
    <property type="match status" value="1"/>
</dbReference>
<reference evidence="4 5" key="1">
    <citation type="submission" date="2015-09" db="EMBL/GenBank/DDBJ databases">
        <authorList>
            <consortium name="Pathogen Informatics"/>
        </authorList>
    </citation>
    <scope>NUCLEOTIDE SEQUENCE [LARGE SCALE GENOMIC DNA]</scope>
    <source>
        <strain evidence="4 5">2789STDY5834966</strain>
    </source>
</reference>
<evidence type="ECO:0000313" key="4">
    <source>
        <dbReference type="EMBL" id="CUN09060.1"/>
    </source>
</evidence>
<gene>
    <name evidence="4" type="primary">rnz_2</name>
    <name evidence="4" type="ORF">ERS852578_02119</name>
</gene>
<dbReference type="CDD" id="cd07719">
    <property type="entry name" value="arylsulfatase_AtsA-like_MBL-fold"/>
    <property type="match status" value="1"/>
</dbReference>
<dbReference type="OrthoDB" id="9800940at2"/>
<accession>A0A173U3K2</accession>
<dbReference type="Pfam" id="PF12706">
    <property type="entry name" value="Lactamase_B_2"/>
    <property type="match status" value="1"/>
</dbReference>
<evidence type="ECO:0000256" key="2">
    <source>
        <dbReference type="ARBA" id="ARBA00022801"/>
    </source>
</evidence>
<keyword evidence="2 4" id="KW-0378">Hydrolase</keyword>
<dbReference type="GO" id="GO:0042781">
    <property type="term" value="F:3'-tRNA processing endoribonuclease activity"/>
    <property type="evidence" value="ECO:0007669"/>
    <property type="project" value="UniProtKB-EC"/>
</dbReference>
<feature type="domain" description="Metallo-beta-lactamase" evidence="3">
    <location>
        <begin position="22"/>
        <end position="233"/>
    </location>
</feature>
<evidence type="ECO:0000313" key="5">
    <source>
        <dbReference type="Proteomes" id="UP000095390"/>
    </source>
</evidence>
<name>A0A173U3K2_9FIRM</name>
<dbReference type="EC" id="3.1.26.11" evidence="4"/>
<dbReference type="Proteomes" id="UP000095390">
    <property type="component" value="Unassembled WGS sequence"/>
</dbReference>
<dbReference type="Gene3D" id="3.60.15.10">
    <property type="entry name" value="Ribonuclease Z/Hydroxyacylglutathione hydrolase-like"/>
    <property type="match status" value="1"/>
</dbReference>
<organism evidence="4 5">
    <name type="scientific">Anaerobutyricum hallii</name>
    <dbReference type="NCBI Taxonomy" id="39488"/>
    <lineage>
        <taxon>Bacteria</taxon>
        <taxon>Bacillati</taxon>
        <taxon>Bacillota</taxon>
        <taxon>Clostridia</taxon>
        <taxon>Lachnospirales</taxon>
        <taxon>Lachnospiraceae</taxon>
        <taxon>Anaerobutyricum</taxon>
    </lineage>
</organism>
<dbReference type="RefSeq" id="WP_055183069.1">
    <property type="nucleotide sequence ID" value="NZ_CYYC01000027.1"/>
</dbReference>
<keyword evidence="1" id="KW-0255">Endonuclease</keyword>
<dbReference type="AlphaFoldDB" id="A0A173U3K2"/>